<dbReference type="RefSeq" id="WP_018968296.1">
    <property type="nucleotide sequence ID" value="NZ_KB899224.1"/>
</dbReference>
<evidence type="ECO:0000313" key="2">
    <source>
        <dbReference type="Proteomes" id="UP000027442"/>
    </source>
</evidence>
<name>A0A069QCS6_HOYLO</name>
<keyword evidence="2" id="KW-1185">Reference proteome</keyword>
<dbReference type="HOGENOM" id="CLU_1371135_0_0_10"/>
<reference evidence="1 2" key="1">
    <citation type="submission" date="2013-08" db="EMBL/GenBank/DDBJ databases">
        <authorList>
            <person name="Weinstock G."/>
            <person name="Sodergren E."/>
            <person name="Wylie T."/>
            <person name="Fulton L."/>
            <person name="Fulton R."/>
            <person name="Fronick C."/>
            <person name="O'Laughlin M."/>
            <person name="Godfrey J."/>
            <person name="Miner T."/>
            <person name="Herter B."/>
            <person name="Appelbaum E."/>
            <person name="Cordes M."/>
            <person name="Lek S."/>
            <person name="Wollam A."/>
            <person name="Pepin K.H."/>
            <person name="Palsikar V.B."/>
            <person name="Mitreva M."/>
            <person name="Wilson R.K."/>
        </authorList>
    </citation>
    <scope>NUCLEOTIDE SEQUENCE [LARGE SCALE GENOMIC DNA]</scope>
    <source>
        <strain evidence="1 2">ATCC 15930</strain>
    </source>
</reference>
<gene>
    <name evidence="1" type="ORF">HMPREF1991_03276</name>
</gene>
<dbReference type="PATRIC" id="fig|1122985.7.peg.3394"/>
<organism evidence="1 2">
    <name type="scientific">Hoylesella loescheii DSM 19665 = JCM 12249 = ATCC 15930</name>
    <dbReference type="NCBI Taxonomy" id="1122985"/>
    <lineage>
        <taxon>Bacteria</taxon>
        <taxon>Pseudomonadati</taxon>
        <taxon>Bacteroidota</taxon>
        <taxon>Bacteroidia</taxon>
        <taxon>Bacteroidales</taxon>
        <taxon>Prevotellaceae</taxon>
        <taxon>Hoylesella</taxon>
    </lineage>
</organism>
<sequence length="219" mass="26068">MIRLLLIITSVFFTACVSRAPQKTITKKKTRMTRFGKLDTADANRKLLEYRWKLEQELPGIEFEGNVMCCEYIDTMGYEVYLAKYDDGYLKRRQVNGALFGELHYYFLNGNLQQLGEYYSRDFECGIWREYDIEGHLLKEINKDEPYKQFSWQKVLLFTKKKDIDLNDERTYVGRYIDESNIPCWDISWHKKGESFGRNVVIDARNGRIIDEVISRMEK</sequence>
<dbReference type="AlphaFoldDB" id="A0A069QCS6"/>
<accession>A0A069QCS6</accession>
<dbReference type="Proteomes" id="UP000027442">
    <property type="component" value="Unassembled WGS sequence"/>
</dbReference>
<comment type="caution">
    <text evidence="1">The sequence shown here is derived from an EMBL/GenBank/DDBJ whole genome shotgun (WGS) entry which is preliminary data.</text>
</comment>
<dbReference type="PROSITE" id="PS51257">
    <property type="entry name" value="PROKAR_LIPOPROTEIN"/>
    <property type="match status" value="1"/>
</dbReference>
<evidence type="ECO:0000313" key="1">
    <source>
        <dbReference type="EMBL" id="KDR50668.1"/>
    </source>
</evidence>
<dbReference type="SUPFAM" id="SSF82185">
    <property type="entry name" value="Histone H3 K4-specific methyltransferase SET7/9 N-terminal domain"/>
    <property type="match status" value="1"/>
</dbReference>
<dbReference type="EMBL" id="JNGW01000149">
    <property type="protein sequence ID" value="KDR50668.1"/>
    <property type="molecule type" value="Genomic_DNA"/>
</dbReference>
<proteinExistence type="predicted"/>
<protein>
    <submittedName>
        <fullName evidence="1">Uncharacterized protein</fullName>
    </submittedName>
</protein>